<dbReference type="InterPro" id="IPR029001">
    <property type="entry name" value="ITPase-like_fam"/>
</dbReference>
<feature type="active site" description="Proton acceptor" evidence="3">
    <location>
        <position position="89"/>
    </location>
</feature>
<keyword evidence="3" id="KW-0546">Nucleotide metabolism</keyword>
<gene>
    <name evidence="4" type="ORF">HD592_000807</name>
</gene>
<dbReference type="EMBL" id="JACHMK010000001">
    <property type="protein sequence ID" value="MBB6334242.1"/>
    <property type="molecule type" value="Genomic_DNA"/>
</dbReference>
<name>A0A923E4I0_9ACTO</name>
<dbReference type="Gene3D" id="3.90.950.10">
    <property type="match status" value="1"/>
</dbReference>
<dbReference type="Pfam" id="PF02545">
    <property type="entry name" value="Maf"/>
    <property type="match status" value="1"/>
</dbReference>
<accession>A0A923E4I0</accession>
<keyword evidence="2 3" id="KW-0378">Hydrolase</keyword>
<evidence type="ECO:0000313" key="4">
    <source>
        <dbReference type="EMBL" id="MBB6334242.1"/>
    </source>
</evidence>
<comment type="subcellular location">
    <subcellularLocation>
        <location evidence="3">Cytoplasm</location>
    </subcellularLocation>
</comment>
<comment type="function">
    <text evidence="3">Nucleoside triphosphate pyrophosphatase. May have a dual role in cell division arrest and in preventing the incorporation of modified nucleotides into cellular nucleic acids.</text>
</comment>
<dbReference type="EC" id="3.6.1.9" evidence="3"/>
<evidence type="ECO:0000256" key="1">
    <source>
        <dbReference type="ARBA" id="ARBA00001968"/>
    </source>
</evidence>
<comment type="caution">
    <text evidence="3">Lacks conserved residue(s) required for the propagation of feature annotation.</text>
</comment>
<dbReference type="InterPro" id="IPR003697">
    <property type="entry name" value="Maf-like"/>
</dbReference>
<dbReference type="PANTHER" id="PTHR43213:SF5">
    <property type="entry name" value="BIFUNCTIONAL DTTP_UTP PYROPHOSPHATASE_METHYLTRANSFERASE PROTEIN-RELATED"/>
    <property type="match status" value="1"/>
</dbReference>
<dbReference type="GO" id="GO:0005737">
    <property type="term" value="C:cytoplasm"/>
    <property type="evidence" value="ECO:0007669"/>
    <property type="project" value="UniProtKB-SubCell"/>
</dbReference>
<comment type="similarity">
    <text evidence="3">Belongs to the Maf family.</text>
</comment>
<keyword evidence="3" id="KW-0963">Cytoplasm</keyword>
<comment type="caution">
    <text evidence="4">The sequence shown here is derived from an EMBL/GenBank/DDBJ whole genome shotgun (WGS) entry which is preliminary data.</text>
</comment>
<comment type="catalytic activity">
    <reaction evidence="3">
        <text>a 2'-deoxyribonucleoside 5'-triphosphate + H2O = a 2'-deoxyribonucleoside 5'-phosphate + diphosphate + H(+)</text>
        <dbReference type="Rhea" id="RHEA:44644"/>
        <dbReference type="ChEBI" id="CHEBI:15377"/>
        <dbReference type="ChEBI" id="CHEBI:15378"/>
        <dbReference type="ChEBI" id="CHEBI:33019"/>
        <dbReference type="ChEBI" id="CHEBI:61560"/>
        <dbReference type="ChEBI" id="CHEBI:65317"/>
        <dbReference type="EC" id="3.6.1.9"/>
    </reaction>
</comment>
<protein>
    <recommendedName>
        <fullName evidence="3">Nucleoside triphosphate pyrophosphatase</fullName>
        <ecNumber evidence="3">3.6.1.9</ecNumber>
    </recommendedName>
    <alternativeName>
        <fullName evidence="3">Nucleotide pyrophosphatase</fullName>
        <shortName evidence="3">Nucleotide PPase</shortName>
    </alternativeName>
</protein>
<dbReference type="HAMAP" id="MF_00528">
    <property type="entry name" value="Maf"/>
    <property type="match status" value="1"/>
</dbReference>
<dbReference type="AlphaFoldDB" id="A0A923E4I0"/>
<comment type="cofactor">
    <cofactor evidence="1 3">
        <name>a divalent metal cation</name>
        <dbReference type="ChEBI" id="CHEBI:60240"/>
    </cofactor>
</comment>
<dbReference type="RefSeq" id="WP_184452079.1">
    <property type="nucleotide sequence ID" value="NZ_JACHMK010000001.1"/>
</dbReference>
<dbReference type="NCBIfam" id="TIGR00172">
    <property type="entry name" value="maf"/>
    <property type="match status" value="1"/>
</dbReference>
<dbReference type="GO" id="GO:0047429">
    <property type="term" value="F:nucleoside triphosphate diphosphatase activity"/>
    <property type="evidence" value="ECO:0007669"/>
    <property type="project" value="UniProtKB-EC"/>
</dbReference>
<reference evidence="4" key="1">
    <citation type="submission" date="2020-08" db="EMBL/GenBank/DDBJ databases">
        <title>Sequencing the genomes of 1000 actinobacteria strains.</title>
        <authorList>
            <person name="Klenk H.-P."/>
        </authorList>
    </citation>
    <scope>NUCLEOTIDE SEQUENCE</scope>
    <source>
        <strain evidence="4">DSM 10695</strain>
    </source>
</reference>
<organism evidence="4 5">
    <name type="scientific">Schaalia hyovaginalis</name>
    <dbReference type="NCBI Taxonomy" id="29316"/>
    <lineage>
        <taxon>Bacteria</taxon>
        <taxon>Bacillati</taxon>
        <taxon>Actinomycetota</taxon>
        <taxon>Actinomycetes</taxon>
        <taxon>Actinomycetales</taxon>
        <taxon>Actinomycetaceae</taxon>
        <taxon>Schaalia</taxon>
    </lineage>
</organism>
<dbReference type="CDD" id="cd00555">
    <property type="entry name" value="Maf"/>
    <property type="match status" value="1"/>
</dbReference>
<dbReference type="PIRSF" id="PIRSF006305">
    <property type="entry name" value="Maf"/>
    <property type="match status" value="1"/>
</dbReference>
<dbReference type="GO" id="GO:0009117">
    <property type="term" value="P:nucleotide metabolic process"/>
    <property type="evidence" value="ECO:0007669"/>
    <property type="project" value="UniProtKB-KW"/>
</dbReference>
<comment type="catalytic activity">
    <reaction evidence="3">
        <text>a ribonucleoside 5'-triphosphate + H2O = a ribonucleoside 5'-phosphate + diphosphate + H(+)</text>
        <dbReference type="Rhea" id="RHEA:23996"/>
        <dbReference type="ChEBI" id="CHEBI:15377"/>
        <dbReference type="ChEBI" id="CHEBI:15378"/>
        <dbReference type="ChEBI" id="CHEBI:33019"/>
        <dbReference type="ChEBI" id="CHEBI:58043"/>
        <dbReference type="ChEBI" id="CHEBI:61557"/>
        <dbReference type="EC" id="3.6.1.9"/>
    </reaction>
</comment>
<evidence type="ECO:0000256" key="3">
    <source>
        <dbReference type="HAMAP-Rule" id="MF_00528"/>
    </source>
</evidence>
<dbReference type="SUPFAM" id="SSF52972">
    <property type="entry name" value="ITPase-like"/>
    <property type="match status" value="1"/>
</dbReference>
<evidence type="ECO:0000313" key="5">
    <source>
        <dbReference type="Proteomes" id="UP000617426"/>
    </source>
</evidence>
<keyword evidence="5" id="KW-1185">Reference proteome</keyword>
<sequence>MRLLLASKSPARLTTLLNAGITPIVRVAGVDEPRVLRELEEARGATPSPATQVSALATAKRDAITAELARPASLIDEDGADELLVIGCDSMLEIGGRMLGKPRTPEVARARIRQMRSSRATLWTGHALARMAIAASGDSYTTIGAVERSASTRVLFSDMSDEEIDAYVESEEPLRVAGSFTIDGLGGPFITGVEGDHHSVVGISLPLLREMARDLGVFWPDLWDWRRSANAASAPSPSNVK</sequence>
<evidence type="ECO:0000256" key="2">
    <source>
        <dbReference type="ARBA" id="ARBA00022801"/>
    </source>
</evidence>
<proteinExistence type="inferred from homology"/>
<dbReference type="Proteomes" id="UP000617426">
    <property type="component" value="Unassembled WGS sequence"/>
</dbReference>
<dbReference type="PANTHER" id="PTHR43213">
    <property type="entry name" value="BIFUNCTIONAL DTTP/UTP PYROPHOSPHATASE/METHYLTRANSFERASE PROTEIN-RELATED"/>
    <property type="match status" value="1"/>
</dbReference>